<organism evidence="1 2">
    <name type="scientific">Natrinema altunense (strain JCM 12890 / CGMCC 1.3731 / AJ2)</name>
    <dbReference type="NCBI Taxonomy" id="1227494"/>
    <lineage>
        <taxon>Archaea</taxon>
        <taxon>Methanobacteriati</taxon>
        <taxon>Methanobacteriota</taxon>
        <taxon>Stenosarchaea group</taxon>
        <taxon>Halobacteria</taxon>
        <taxon>Halobacteriales</taxon>
        <taxon>Natrialbaceae</taxon>
        <taxon>Natrinema</taxon>
    </lineage>
</organism>
<gene>
    <name evidence="1" type="ORF">C485_00495</name>
</gene>
<evidence type="ECO:0000313" key="1">
    <source>
        <dbReference type="EMBL" id="ELY91976.1"/>
    </source>
</evidence>
<sequence>MVKISVEAEEGHLLQGKGHGLGGSFYSFDEFSVSERADLFDGWDANWLVEALSAQAALAAIDEAAFVETLQQHVRVRTEER</sequence>
<keyword evidence="2" id="KW-1185">Reference proteome</keyword>
<proteinExistence type="predicted"/>
<dbReference type="Proteomes" id="UP000011511">
    <property type="component" value="Unassembled WGS sequence"/>
</dbReference>
<comment type="caution">
    <text evidence="1">The sequence shown here is derived from an EMBL/GenBank/DDBJ whole genome shotgun (WGS) entry which is preliminary data.</text>
</comment>
<dbReference type="AlphaFoldDB" id="M0A0W9"/>
<reference evidence="1 2" key="1">
    <citation type="journal article" date="2014" name="PLoS Genet.">
        <title>Phylogenetically driven sequencing of extremely halophilic archaea reveals strategies for static and dynamic osmo-response.</title>
        <authorList>
            <person name="Becker E.A."/>
            <person name="Seitzer P.M."/>
            <person name="Tritt A."/>
            <person name="Larsen D."/>
            <person name="Krusor M."/>
            <person name="Yao A.I."/>
            <person name="Wu D."/>
            <person name="Madern D."/>
            <person name="Eisen J.A."/>
            <person name="Darling A.E."/>
            <person name="Facciotti M.T."/>
        </authorList>
    </citation>
    <scope>NUCLEOTIDE SEQUENCE [LARGE SCALE GENOMIC DNA]</scope>
    <source>
        <strain evidence="1 2">JCM 12890</strain>
    </source>
</reference>
<dbReference type="eggNOG" id="arCOG11969">
    <property type="taxonomic scope" value="Archaea"/>
</dbReference>
<name>M0A0W9_NATA2</name>
<dbReference type="PATRIC" id="fig|1227494.3.peg.95"/>
<accession>M0A0W9</accession>
<evidence type="ECO:0000313" key="2">
    <source>
        <dbReference type="Proteomes" id="UP000011511"/>
    </source>
</evidence>
<protein>
    <submittedName>
        <fullName evidence="1">Uncharacterized protein</fullName>
    </submittedName>
</protein>
<dbReference type="EMBL" id="AOIK01000002">
    <property type="protein sequence ID" value="ELY91976.1"/>
    <property type="molecule type" value="Genomic_DNA"/>
</dbReference>